<evidence type="ECO:0000256" key="9">
    <source>
        <dbReference type="ARBA" id="ARBA00035020"/>
    </source>
</evidence>
<dbReference type="GO" id="GO:0003723">
    <property type="term" value="F:RNA binding"/>
    <property type="evidence" value="ECO:0007669"/>
    <property type="project" value="UniProtKB-KW"/>
</dbReference>
<evidence type="ECO:0000259" key="17">
    <source>
        <dbReference type="Pfam" id="PF17407"/>
    </source>
</evidence>
<gene>
    <name evidence="18" type="ORF">PVAND_003021</name>
</gene>
<evidence type="ECO:0000259" key="15">
    <source>
        <dbReference type="Pfam" id="PF17405"/>
    </source>
</evidence>
<dbReference type="Gene3D" id="3.30.70.3030">
    <property type="match status" value="1"/>
</dbReference>
<accession>A0A9J6BUG3</accession>
<keyword evidence="19" id="KW-1185">Reference proteome</keyword>
<dbReference type="Gene3D" id="1.10.1410.10">
    <property type="match status" value="2"/>
</dbReference>
<comment type="subunit">
    <text evidence="9">Part of the small subunit (SSU) processome, composed of more than 70 proteins and the RNA chaperone small nucleolar RNA (snoRNA) U3.</text>
</comment>
<evidence type="ECO:0000256" key="7">
    <source>
        <dbReference type="ARBA" id="ARBA00023242"/>
    </source>
</evidence>
<evidence type="ECO:0000259" key="12">
    <source>
        <dbReference type="Pfam" id="PF03813"/>
    </source>
</evidence>
<evidence type="ECO:0000256" key="4">
    <source>
        <dbReference type="ARBA" id="ARBA00016437"/>
    </source>
</evidence>
<feature type="compositionally biased region" description="Basic and acidic residues" evidence="11">
    <location>
        <begin position="37"/>
        <end position="46"/>
    </location>
</feature>
<evidence type="ECO:0000256" key="1">
    <source>
        <dbReference type="ARBA" id="ARBA00004286"/>
    </source>
</evidence>
<organism evidence="18 19">
    <name type="scientific">Polypedilum vanderplanki</name>
    <name type="common">Sleeping chironomid midge</name>
    <dbReference type="NCBI Taxonomy" id="319348"/>
    <lineage>
        <taxon>Eukaryota</taxon>
        <taxon>Metazoa</taxon>
        <taxon>Ecdysozoa</taxon>
        <taxon>Arthropoda</taxon>
        <taxon>Hexapoda</taxon>
        <taxon>Insecta</taxon>
        <taxon>Pterygota</taxon>
        <taxon>Neoptera</taxon>
        <taxon>Endopterygota</taxon>
        <taxon>Diptera</taxon>
        <taxon>Nematocera</taxon>
        <taxon>Chironomoidea</taxon>
        <taxon>Chironomidae</taxon>
        <taxon>Chironominae</taxon>
        <taxon>Polypedilum</taxon>
        <taxon>Polypedilum</taxon>
    </lineage>
</organism>
<proteinExistence type="inferred from homology"/>
<feature type="region of interest" description="Disordered" evidence="11">
    <location>
        <begin position="13"/>
        <end position="65"/>
    </location>
</feature>
<feature type="domain" description="Nrap protein" evidence="14">
    <location>
        <begin position="451"/>
        <end position="601"/>
    </location>
</feature>
<evidence type="ECO:0000256" key="11">
    <source>
        <dbReference type="SAM" id="MobiDB-lite"/>
    </source>
</evidence>
<dbReference type="GO" id="GO:0006409">
    <property type="term" value="P:tRNA export from nucleus"/>
    <property type="evidence" value="ECO:0007669"/>
    <property type="project" value="TreeGrafter"/>
</dbReference>
<comment type="function">
    <text evidence="8">Part of the small subunit (SSU) processome, first precursor of the small eukaryotic ribosomal subunit. During the assembly of the SSU processome in the nucleolus, many ribosome biogenesis factors, an RNA chaperone and ribosomal proteins associate with the nascent pre-rRNA and work in concert to generate RNA folding, modifications, rearrangements and cleavage as well as targeted degradation of pre-ribosomal RNA by the RNA exosome.</text>
</comment>
<comment type="caution">
    <text evidence="18">The sequence shown here is derived from an EMBL/GenBank/DDBJ whole genome shotgun (WGS) entry which is preliminary data.</text>
</comment>
<dbReference type="OrthoDB" id="10251401at2759"/>
<dbReference type="GO" id="GO:0032040">
    <property type="term" value="C:small-subunit processome"/>
    <property type="evidence" value="ECO:0007669"/>
    <property type="project" value="TreeGrafter"/>
</dbReference>
<evidence type="ECO:0000259" key="13">
    <source>
        <dbReference type="Pfam" id="PF17403"/>
    </source>
</evidence>
<keyword evidence="7 10" id="KW-0539">Nucleus</keyword>
<dbReference type="EMBL" id="JADBJN010000003">
    <property type="protein sequence ID" value="KAG5672934.1"/>
    <property type="molecule type" value="Genomic_DNA"/>
</dbReference>
<evidence type="ECO:0000259" key="14">
    <source>
        <dbReference type="Pfam" id="PF17404"/>
    </source>
</evidence>
<dbReference type="InterPro" id="IPR035369">
    <property type="entry name" value="Nrap_D4"/>
</dbReference>
<dbReference type="InterPro" id="IPR035082">
    <property type="entry name" value="Nrap_D1"/>
</dbReference>
<feature type="domain" description="Nrap protein" evidence="13">
    <location>
        <begin position="307"/>
        <end position="446"/>
    </location>
</feature>
<dbReference type="Pfam" id="PF17405">
    <property type="entry name" value="Nrap_D4"/>
    <property type="match status" value="1"/>
</dbReference>
<feature type="domain" description="Nrap protein" evidence="16">
    <location>
        <begin position="817"/>
        <end position="974"/>
    </location>
</feature>
<reference evidence="18" key="1">
    <citation type="submission" date="2021-03" db="EMBL/GenBank/DDBJ databases">
        <title>Chromosome level genome of the anhydrobiotic midge Polypedilum vanderplanki.</title>
        <authorList>
            <person name="Yoshida Y."/>
            <person name="Kikawada T."/>
            <person name="Gusev O."/>
        </authorList>
    </citation>
    <scope>NUCLEOTIDE SEQUENCE</scope>
    <source>
        <strain evidence="18">NIAS01</strain>
        <tissue evidence="18">Whole body or cell culture</tissue>
    </source>
</reference>
<feature type="domain" description="Nrap protein" evidence="12">
    <location>
        <begin position="173"/>
        <end position="300"/>
    </location>
</feature>
<keyword evidence="5" id="KW-0158">Chromosome</keyword>
<evidence type="ECO:0000259" key="16">
    <source>
        <dbReference type="Pfam" id="PF17406"/>
    </source>
</evidence>
<evidence type="ECO:0000256" key="5">
    <source>
        <dbReference type="ARBA" id="ARBA00022454"/>
    </source>
</evidence>
<feature type="domain" description="Nrap protein" evidence="15">
    <location>
        <begin position="614"/>
        <end position="815"/>
    </location>
</feature>
<dbReference type="GO" id="GO:0005694">
    <property type="term" value="C:chromosome"/>
    <property type="evidence" value="ECO:0007669"/>
    <property type="project" value="UniProtKB-SubCell"/>
</dbReference>
<dbReference type="InterPro" id="IPR035371">
    <property type="entry name" value="Nrap_D6"/>
</dbReference>
<dbReference type="FunFam" id="1.10.1410.10:FF:000005">
    <property type="entry name" value="Nucleolar protein 6"/>
    <property type="match status" value="1"/>
</dbReference>
<evidence type="ECO:0000313" key="18">
    <source>
        <dbReference type="EMBL" id="KAG5672934.1"/>
    </source>
</evidence>
<comment type="subcellular location">
    <subcellularLocation>
        <location evidence="1">Chromosome</location>
    </subcellularLocation>
    <subcellularLocation>
        <location evidence="2 10">Nucleus</location>
        <location evidence="2 10">Nucleolus</location>
    </subcellularLocation>
</comment>
<dbReference type="Pfam" id="PF03813">
    <property type="entry name" value="Nrap"/>
    <property type="match status" value="1"/>
</dbReference>
<dbReference type="Proteomes" id="UP001107558">
    <property type="component" value="Chromosome 3"/>
</dbReference>
<dbReference type="InterPro" id="IPR005554">
    <property type="entry name" value="NOL6/Upt22"/>
</dbReference>
<dbReference type="Pfam" id="PF17406">
    <property type="entry name" value="Nrap_D5"/>
    <property type="match status" value="1"/>
</dbReference>
<dbReference type="GO" id="GO:0034456">
    <property type="term" value="C:UTP-C complex"/>
    <property type="evidence" value="ECO:0007669"/>
    <property type="project" value="TreeGrafter"/>
</dbReference>
<name>A0A9J6BUG3_POLVA</name>
<evidence type="ECO:0000313" key="19">
    <source>
        <dbReference type="Proteomes" id="UP001107558"/>
    </source>
</evidence>
<feature type="compositionally biased region" description="Basic residues" evidence="11">
    <location>
        <begin position="47"/>
        <end position="62"/>
    </location>
</feature>
<keyword evidence="6 10" id="KW-0694">RNA-binding</keyword>
<dbReference type="InterPro" id="IPR035370">
    <property type="entry name" value="Nrap_D5"/>
</dbReference>
<evidence type="ECO:0000256" key="3">
    <source>
        <dbReference type="ARBA" id="ARBA00006674"/>
    </source>
</evidence>
<dbReference type="GO" id="GO:0006364">
    <property type="term" value="P:rRNA processing"/>
    <property type="evidence" value="ECO:0007669"/>
    <property type="project" value="TreeGrafter"/>
</dbReference>
<dbReference type="Pfam" id="PF17407">
    <property type="entry name" value="Nrap_D6"/>
    <property type="match status" value="1"/>
</dbReference>
<dbReference type="PANTHER" id="PTHR17972">
    <property type="entry name" value="NUCLEOLAR RNA-ASSOCIATED PROTEIN"/>
    <property type="match status" value="1"/>
</dbReference>
<dbReference type="Pfam" id="PF17403">
    <property type="entry name" value="Nrap_D2"/>
    <property type="match status" value="1"/>
</dbReference>
<dbReference type="InterPro" id="IPR035367">
    <property type="entry name" value="Nrap_D2"/>
</dbReference>
<dbReference type="PANTHER" id="PTHR17972:SF0">
    <property type="entry name" value="NUCLEOLAR PROTEIN 6"/>
    <property type="match status" value="1"/>
</dbReference>
<comment type="similarity">
    <text evidence="3 10">Belongs to the NRAP family.</text>
</comment>
<protein>
    <recommendedName>
        <fullName evidence="4 10">Nucleolar protein 6</fullName>
    </recommendedName>
</protein>
<dbReference type="AlphaFoldDB" id="A0A9J6BUG3"/>
<dbReference type="InterPro" id="IPR035368">
    <property type="entry name" value="Nrap_D3"/>
</dbReference>
<sequence length="1102" mass="126933">MAKVKQSAGLFVRNPNFVKNDSESDIDDDEFNDSGVSDDHAIEEKPTKKRKNKSKDGKKAKKIKSDEKLTAEEINELKETEELYHSSLFRMQIDETLKEVQLSNDQQEFVKKWLTTFKKFLNKLPSVEISGFAKNLKVIDGTKKPQFNYKPPEDAILFGSHAIETNIEAKSSVDVLLIMPSEFFHKSDYLNQIFIHKRVIYLSYIAKKLIEKGTLGGNIKISNLKNDSSNPVLVLDAEEFNISITATPPENFFKLNRFIPITNNIKLKSVEESTTPTPHYNFEVLYASTIQRNQKILEDQIAKYSNIKNAIKLIKIWLHQREFDAGFHGINGFIVSCYLIYLMKIKKIFHTMSCYQILRVFWNHFGHSQLDVTGITICNEKNLPNQPSLEDFRKFYEVVMIDSSGYCNILSHLSIDLYKRIRIECLNAIEILDDKLINNFQQLFLTPIPFYIQYDHFVSIKCDNNLLEQLINKRGTVDDKINYHNLTYAHARKLIMNVLRRGLGERALSIVPVSINDEENFNVGIILNLEHAVNIVDKGPQSNQPEAEDFRKFWGNKSEIRRFKDGSITESVLWCTADVPIGEKRLICKKIVLFLLKQHFNISIDKINYIAGQFDITIRTIFNELMETNEERSLAAIHAFDELSKELRNLNDLPLEIVSVLGVDSTFRYTDVTPPLANALATKNGFVSKELKGMFLAQKVLNGVIQLTASGKWPDEIDAMQRIKAAFYNEIAKKTQVQYPTTIIHVMSDCIEVLKNKFVFRLKIVHPKEIALAKEEISPTNNLTKLYRENEESLKLEYESKVLPKLTSFLHGLHHRFASYGPTVAIAKRWLYSQLIDSFLWPDECTELIIAEMFLKNFPMKPTFQPQTGFIRFLYYLVNFSPENDMIVVNFNEEMDVDQINELETNFHKNRKNFPPLFIVTSSDLPHQFGMYSSRAPSIEILKRVKMLAEFSIKILSQDYAKLNESIVEDLFTPSFEGYNLLINLNEKFVRKSDIVKYKFANFKAIQYEKKTPVGAGIDFVASFLKELREAFNDIALFFYNPISGNKIAMLWKPSIKESKKFAASHVNMCKLVNEKLHVNIDAILNDINIIGAGIIDSIEIC</sequence>
<evidence type="ECO:0000256" key="8">
    <source>
        <dbReference type="ARBA" id="ARBA00035000"/>
    </source>
</evidence>
<dbReference type="GO" id="GO:0032545">
    <property type="term" value="C:CURI complex"/>
    <property type="evidence" value="ECO:0007669"/>
    <property type="project" value="TreeGrafter"/>
</dbReference>
<feature type="domain" description="Nrap protein" evidence="17">
    <location>
        <begin position="977"/>
        <end position="1099"/>
    </location>
</feature>
<dbReference type="Pfam" id="PF17404">
    <property type="entry name" value="Nrap_D3"/>
    <property type="match status" value="1"/>
</dbReference>
<evidence type="ECO:0000256" key="10">
    <source>
        <dbReference type="RuleBase" id="RU364032"/>
    </source>
</evidence>
<evidence type="ECO:0000256" key="6">
    <source>
        <dbReference type="ARBA" id="ARBA00022884"/>
    </source>
</evidence>
<feature type="compositionally biased region" description="Acidic residues" evidence="11">
    <location>
        <begin position="23"/>
        <end position="32"/>
    </location>
</feature>
<evidence type="ECO:0000256" key="2">
    <source>
        <dbReference type="ARBA" id="ARBA00004604"/>
    </source>
</evidence>